<organism evidence="3 4">
    <name type="scientific">Corynebacterium guangdongense</name>
    <dbReference type="NCBI Taxonomy" id="1783348"/>
    <lineage>
        <taxon>Bacteria</taxon>
        <taxon>Bacillati</taxon>
        <taxon>Actinomycetota</taxon>
        <taxon>Actinomycetes</taxon>
        <taxon>Mycobacteriales</taxon>
        <taxon>Corynebacteriaceae</taxon>
        <taxon>Corynebacterium</taxon>
    </lineage>
</organism>
<evidence type="ECO:0000256" key="2">
    <source>
        <dbReference type="SAM" id="SignalP"/>
    </source>
</evidence>
<evidence type="ECO:0000256" key="1">
    <source>
        <dbReference type="SAM" id="MobiDB-lite"/>
    </source>
</evidence>
<feature type="compositionally biased region" description="Low complexity" evidence="1">
    <location>
        <begin position="64"/>
        <end position="73"/>
    </location>
</feature>
<feature type="compositionally biased region" description="Polar residues" evidence="1">
    <location>
        <begin position="190"/>
        <end position="206"/>
    </location>
</feature>
<proteinExistence type="predicted"/>
<evidence type="ECO:0000313" key="4">
    <source>
        <dbReference type="Proteomes" id="UP001180840"/>
    </source>
</evidence>
<reference evidence="3" key="1">
    <citation type="submission" date="2023-07" db="EMBL/GenBank/DDBJ databases">
        <title>Sequencing the genomes of 1000 actinobacteria strains.</title>
        <authorList>
            <person name="Klenk H.-P."/>
        </authorList>
    </citation>
    <scope>NUCLEOTIDE SEQUENCE</scope>
    <source>
        <strain evidence="3">DSM 107476</strain>
    </source>
</reference>
<evidence type="ECO:0000313" key="3">
    <source>
        <dbReference type="EMBL" id="MDR7328933.1"/>
    </source>
</evidence>
<gene>
    <name evidence="3" type="ORF">J2S39_000609</name>
</gene>
<dbReference type="PROSITE" id="PS51257">
    <property type="entry name" value="PROKAR_LIPOPROTEIN"/>
    <property type="match status" value="1"/>
</dbReference>
<comment type="caution">
    <text evidence="3">The sequence shown here is derived from an EMBL/GenBank/DDBJ whole genome shotgun (WGS) entry which is preliminary data.</text>
</comment>
<protein>
    <recommendedName>
        <fullName evidence="5">LGFP repeat-containing protein</fullName>
    </recommendedName>
</protein>
<sequence length="212" mass="22080">MKKFTTRRLAGALAATTLSLGLVACAGENEENVQTSEVESTVEETVPAEEADPTEVEEGESTVEETNAPADAADSTEEAAEGDAANSVSLTLADGSTVLVTEDFASELENVPEEFGKPVQVTEGDQAAMAEFESGDLLVTSEEHGTNQVVGEIARVWRDGGGLENSIGLPTGEEEETDEGNGWIQQFANGTISWTDDGSGTFSETVTPGGES</sequence>
<accession>A0ABU1ZX56</accession>
<evidence type="ECO:0008006" key="5">
    <source>
        <dbReference type="Google" id="ProtNLM"/>
    </source>
</evidence>
<dbReference type="InterPro" id="IPR013207">
    <property type="entry name" value="LGFP"/>
</dbReference>
<keyword evidence="2" id="KW-0732">Signal</keyword>
<dbReference type="RefSeq" id="WP_290197920.1">
    <property type="nucleotide sequence ID" value="NZ_CP047654.1"/>
</dbReference>
<dbReference type="Proteomes" id="UP001180840">
    <property type="component" value="Unassembled WGS sequence"/>
</dbReference>
<dbReference type="EMBL" id="JAVDXZ010000001">
    <property type="protein sequence ID" value="MDR7328933.1"/>
    <property type="molecule type" value="Genomic_DNA"/>
</dbReference>
<feature type="chain" id="PRO_5047415061" description="LGFP repeat-containing protein" evidence="2">
    <location>
        <begin position="27"/>
        <end position="212"/>
    </location>
</feature>
<feature type="region of interest" description="Disordered" evidence="1">
    <location>
        <begin position="29"/>
        <end position="88"/>
    </location>
</feature>
<dbReference type="Pfam" id="PF08310">
    <property type="entry name" value="LGFP"/>
    <property type="match status" value="1"/>
</dbReference>
<feature type="signal peptide" evidence="2">
    <location>
        <begin position="1"/>
        <end position="26"/>
    </location>
</feature>
<feature type="region of interest" description="Disordered" evidence="1">
    <location>
        <begin position="190"/>
        <end position="212"/>
    </location>
</feature>
<keyword evidence="4" id="KW-1185">Reference proteome</keyword>
<name>A0ABU1ZX56_9CORY</name>
<feature type="compositionally biased region" description="Acidic residues" evidence="1">
    <location>
        <begin position="40"/>
        <end position="63"/>
    </location>
</feature>